<dbReference type="STRING" id="6182.A0A4Z2D2Q2"/>
<organism evidence="8 9">
    <name type="scientific">Schistosoma japonicum</name>
    <name type="common">Blood fluke</name>
    <dbReference type="NCBI Taxonomy" id="6182"/>
    <lineage>
        <taxon>Eukaryota</taxon>
        <taxon>Metazoa</taxon>
        <taxon>Spiralia</taxon>
        <taxon>Lophotrochozoa</taxon>
        <taxon>Platyhelminthes</taxon>
        <taxon>Trematoda</taxon>
        <taxon>Digenea</taxon>
        <taxon>Strigeidida</taxon>
        <taxon>Schistosomatoidea</taxon>
        <taxon>Schistosomatidae</taxon>
        <taxon>Schistosoma</taxon>
    </lineage>
</organism>
<keyword evidence="2" id="KW-0963">Cytoplasm</keyword>
<protein>
    <submittedName>
        <fullName evidence="8">Aminoacyl tRNA synthase complex-interacting multifunctional protein</fullName>
    </submittedName>
</protein>
<name>A0A4Z2D2Q2_SCHJA</name>
<feature type="domain" description="TRNA-binding" evidence="7">
    <location>
        <begin position="149"/>
        <end position="253"/>
    </location>
</feature>
<evidence type="ECO:0000256" key="6">
    <source>
        <dbReference type="PROSITE-ProRule" id="PRU00209"/>
    </source>
</evidence>
<evidence type="ECO:0000256" key="5">
    <source>
        <dbReference type="ARBA" id="ARBA00022917"/>
    </source>
</evidence>
<evidence type="ECO:0000256" key="4">
    <source>
        <dbReference type="ARBA" id="ARBA00022884"/>
    </source>
</evidence>
<dbReference type="EMBL" id="SKCS01000340">
    <property type="protein sequence ID" value="TNN10785.1"/>
    <property type="molecule type" value="Genomic_DNA"/>
</dbReference>
<dbReference type="GO" id="GO:0000049">
    <property type="term" value="F:tRNA binding"/>
    <property type="evidence" value="ECO:0007669"/>
    <property type="project" value="UniProtKB-UniRule"/>
</dbReference>
<dbReference type="GO" id="GO:0006412">
    <property type="term" value="P:translation"/>
    <property type="evidence" value="ECO:0007669"/>
    <property type="project" value="UniProtKB-KW"/>
</dbReference>
<dbReference type="InterPro" id="IPR051270">
    <property type="entry name" value="Tyrosine-tRNA_ligase_regulator"/>
</dbReference>
<dbReference type="Gene3D" id="2.40.50.140">
    <property type="entry name" value="Nucleic acid-binding proteins"/>
    <property type="match status" value="1"/>
</dbReference>
<evidence type="ECO:0000259" key="7">
    <source>
        <dbReference type="PROSITE" id="PS50886"/>
    </source>
</evidence>
<dbReference type="PROSITE" id="PS50886">
    <property type="entry name" value="TRBD"/>
    <property type="match status" value="1"/>
</dbReference>
<dbReference type="CDD" id="cd02799">
    <property type="entry name" value="tRNA_bind_EMAP-II_like"/>
    <property type="match status" value="1"/>
</dbReference>
<keyword evidence="4 6" id="KW-0694">RNA-binding</keyword>
<keyword evidence="5" id="KW-0648">Protein biosynthesis</keyword>
<dbReference type="PANTHER" id="PTHR11586:SF33">
    <property type="entry name" value="AMINOACYL TRNA SYNTHASE COMPLEX-INTERACTING MULTIFUNCTIONAL PROTEIN 1"/>
    <property type="match status" value="1"/>
</dbReference>
<reference evidence="8 9" key="1">
    <citation type="submission" date="2019-03" db="EMBL/GenBank/DDBJ databases">
        <title>An improved genome assembly of the fluke Schistosoma japonicum.</title>
        <authorList>
            <person name="Hu W."/>
            <person name="Luo F."/>
            <person name="Yin M."/>
            <person name="Mo X."/>
            <person name="Sun C."/>
            <person name="Wu Q."/>
            <person name="Zhu B."/>
            <person name="Xiang M."/>
            <person name="Wang J."/>
            <person name="Wang Y."/>
            <person name="Zhang T."/>
            <person name="Xu B."/>
            <person name="Zheng H."/>
            <person name="Feng Z."/>
        </authorList>
    </citation>
    <scope>NUCLEOTIDE SEQUENCE [LARGE SCALE GENOMIC DNA]</scope>
    <source>
        <strain evidence="8">HuSjv2</strain>
        <tissue evidence="8">Worms</tissue>
    </source>
</reference>
<dbReference type="InterPro" id="IPR002547">
    <property type="entry name" value="tRNA-bd_dom"/>
</dbReference>
<proteinExistence type="predicted"/>
<gene>
    <name evidence="8" type="ORF">EWB00_005111</name>
</gene>
<keyword evidence="3 6" id="KW-0820">tRNA-binding</keyword>
<dbReference type="Pfam" id="PF01588">
    <property type="entry name" value="tRNA_bind"/>
    <property type="match status" value="1"/>
</dbReference>
<evidence type="ECO:0000313" key="8">
    <source>
        <dbReference type="EMBL" id="TNN10785.1"/>
    </source>
</evidence>
<dbReference type="AlphaFoldDB" id="A0A4Z2D2Q2"/>
<accession>A0A4Z2D2Q2</accession>
<sequence>MWILTKYINLSHTKHFLYFLRMKALLQSILDKLKQLESLATPNVVNYVEACLKEQNKHLSCRITSLKESVVQYELLLGLNQQQLHHSIFAKSVPNICNLDANSATTENLPEDQPSQQIRTQRDIVKAKYPVFECNTSDGIKQSTVKPVDIGLLDMRVGRIIDVFRHPDADSLYVEKVDFGGNEIRTVVSGLVKFVPMESLLNRVGIFLCNLKPANMRGVKSEAMLMCASSPETCGVEPLIIEGPDIHLGDSVVVPGFKHDPDNQLNPKKKILEQLKPDLRVNENGIAVYKNVSWSLKKSSYAVIKSLRIKDAQIS</sequence>
<dbReference type="OrthoDB" id="197206at2759"/>
<dbReference type="Proteomes" id="UP000311919">
    <property type="component" value="Unassembled WGS sequence"/>
</dbReference>
<dbReference type="FunFam" id="2.40.50.140:FF:000047">
    <property type="entry name" value="tyrosine--tRNA ligase, cytoplasmic isoform X2"/>
    <property type="match status" value="1"/>
</dbReference>
<keyword evidence="9" id="KW-1185">Reference proteome</keyword>
<evidence type="ECO:0000256" key="1">
    <source>
        <dbReference type="ARBA" id="ARBA00004496"/>
    </source>
</evidence>
<comment type="subcellular location">
    <subcellularLocation>
        <location evidence="1">Cytoplasm</location>
    </subcellularLocation>
</comment>
<dbReference type="SUPFAM" id="SSF50249">
    <property type="entry name" value="Nucleic acid-binding proteins"/>
    <property type="match status" value="1"/>
</dbReference>
<evidence type="ECO:0000313" key="9">
    <source>
        <dbReference type="Proteomes" id="UP000311919"/>
    </source>
</evidence>
<dbReference type="InterPro" id="IPR012340">
    <property type="entry name" value="NA-bd_OB-fold"/>
</dbReference>
<evidence type="ECO:0000256" key="3">
    <source>
        <dbReference type="ARBA" id="ARBA00022555"/>
    </source>
</evidence>
<dbReference type="PANTHER" id="PTHR11586">
    <property type="entry name" value="TRNA-AMINOACYLATION COFACTOR ARC1 FAMILY MEMBER"/>
    <property type="match status" value="1"/>
</dbReference>
<dbReference type="GO" id="GO:0005737">
    <property type="term" value="C:cytoplasm"/>
    <property type="evidence" value="ECO:0007669"/>
    <property type="project" value="UniProtKB-SubCell"/>
</dbReference>
<comment type="caution">
    <text evidence="8">The sequence shown here is derived from an EMBL/GenBank/DDBJ whole genome shotgun (WGS) entry which is preliminary data.</text>
</comment>
<evidence type="ECO:0000256" key="2">
    <source>
        <dbReference type="ARBA" id="ARBA00022490"/>
    </source>
</evidence>